<protein>
    <recommendedName>
        <fullName evidence="4">F-box domain-containing protein</fullName>
    </recommendedName>
</protein>
<gene>
    <name evidence="2" type="ORF">FB45DRAFT_798141</name>
</gene>
<evidence type="ECO:0000313" key="3">
    <source>
        <dbReference type="Proteomes" id="UP001221142"/>
    </source>
</evidence>
<sequence>MLWSRCSECGSVKSSFFDKTPISSRHQMLSTTNEPPEDAELAVLRDFASATNARLVVLEEGIAELRERLKQLQSERSALSALQEENTAILSPIRRVPLEILAEIFSWTLPGPHDSEAFALAGEKAKHSPWILGHICGRWRAIAVSTPSLWSLVHVAGEANMDPLPMLRTQVARARALKIHFVGFEPDSDSDSDDDDSDESRSSTQLELFDFLAEHSTRWEELNVVITPFMVPHFAALCGRLPSLKRLWIQWAREDMQNQDTVDVTRCFQTACSLVDVGVFKDGPHTMLPLLPAHQITSYRVDTSWEIHVPVLKLAPNIVEARIFVLDDSELDSWPDASIELLHLQRLYTSFHKILDFIRAPALTEIALTTDGVEAPQDNLSNFFARSSCTPRRLCIQGTPDPSITAEILNKHPCITSLMLLIDEDNSVDESVDILHRHLTMLTVDDVAPVVSPHLREIRFGVVGPTFPNDSDYSLFIKMVQSRRAPGSRCALADVLFLTYESPALDAATLSAMDALREDGLKLVVRSGKTAEVRWAIKRFVYRVPWIY</sequence>
<proteinExistence type="predicted"/>
<feature type="coiled-coil region" evidence="1">
    <location>
        <begin position="48"/>
        <end position="85"/>
    </location>
</feature>
<keyword evidence="3" id="KW-1185">Reference proteome</keyword>
<organism evidence="2 3">
    <name type="scientific">Roridomyces roridus</name>
    <dbReference type="NCBI Taxonomy" id="1738132"/>
    <lineage>
        <taxon>Eukaryota</taxon>
        <taxon>Fungi</taxon>
        <taxon>Dikarya</taxon>
        <taxon>Basidiomycota</taxon>
        <taxon>Agaricomycotina</taxon>
        <taxon>Agaricomycetes</taxon>
        <taxon>Agaricomycetidae</taxon>
        <taxon>Agaricales</taxon>
        <taxon>Marasmiineae</taxon>
        <taxon>Mycenaceae</taxon>
        <taxon>Roridomyces</taxon>
    </lineage>
</organism>
<accession>A0AAD7BL81</accession>
<dbReference type="Proteomes" id="UP001221142">
    <property type="component" value="Unassembled WGS sequence"/>
</dbReference>
<evidence type="ECO:0000256" key="1">
    <source>
        <dbReference type="SAM" id="Coils"/>
    </source>
</evidence>
<comment type="caution">
    <text evidence="2">The sequence shown here is derived from an EMBL/GenBank/DDBJ whole genome shotgun (WGS) entry which is preliminary data.</text>
</comment>
<keyword evidence="1" id="KW-0175">Coiled coil</keyword>
<reference evidence="2" key="1">
    <citation type="submission" date="2023-03" db="EMBL/GenBank/DDBJ databases">
        <title>Massive genome expansion in bonnet fungi (Mycena s.s.) driven by repeated elements and novel gene families across ecological guilds.</title>
        <authorList>
            <consortium name="Lawrence Berkeley National Laboratory"/>
            <person name="Harder C.B."/>
            <person name="Miyauchi S."/>
            <person name="Viragh M."/>
            <person name="Kuo A."/>
            <person name="Thoen E."/>
            <person name="Andreopoulos B."/>
            <person name="Lu D."/>
            <person name="Skrede I."/>
            <person name="Drula E."/>
            <person name="Henrissat B."/>
            <person name="Morin E."/>
            <person name="Kohler A."/>
            <person name="Barry K."/>
            <person name="LaButti K."/>
            <person name="Morin E."/>
            <person name="Salamov A."/>
            <person name="Lipzen A."/>
            <person name="Mereny Z."/>
            <person name="Hegedus B."/>
            <person name="Baldrian P."/>
            <person name="Stursova M."/>
            <person name="Weitz H."/>
            <person name="Taylor A."/>
            <person name="Grigoriev I.V."/>
            <person name="Nagy L.G."/>
            <person name="Martin F."/>
            <person name="Kauserud H."/>
        </authorList>
    </citation>
    <scope>NUCLEOTIDE SEQUENCE</scope>
    <source>
        <strain evidence="2">9284</strain>
    </source>
</reference>
<evidence type="ECO:0000313" key="2">
    <source>
        <dbReference type="EMBL" id="KAJ7623803.1"/>
    </source>
</evidence>
<dbReference type="EMBL" id="JARKIF010000014">
    <property type="protein sequence ID" value="KAJ7623803.1"/>
    <property type="molecule type" value="Genomic_DNA"/>
</dbReference>
<evidence type="ECO:0008006" key="4">
    <source>
        <dbReference type="Google" id="ProtNLM"/>
    </source>
</evidence>
<name>A0AAD7BL81_9AGAR</name>
<dbReference type="AlphaFoldDB" id="A0AAD7BL81"/>